<dbReference type="Proteomes" id="UP000177152">
    <property type="component" value="Unassembled WGS sequence"/>
</dbReference>
<feature type="transmembrane region" description="Helical" evidence="1">
    <location>
        <begin position="6"/>
        <end position="28"/>
    </location>
</feature>
<evidence type="ECO:0000256" key="1">
    <source>
        <dbReference type="SAM" id="Phobius"/>
    </source>
</evidence>
<reference evidence="2 3" key="1">
    <citation type="journal article" date="2016" name="Nat. Commun.">
        <title>Thousands of microbial genomes shed light on interconnected biogeochemical processes in an aquifer system.</title>
        <authorList>
            <person name="Anantharaman K."/>
            <person name="Brown C.T."/>
            <person name="Hug L.A."/>
            <person name="Sharon I."/>
            <person name="Castelle C.J."/>
            <person name="Probst A.J."/>
            <person name="Thomas B.C."/>
            <person name="Singh A."/>
            <person name="Wilkins M.J."/>
            <person name="Karaoz U."/>
            <person name="Brodie E.L."/>
            <person name="Williams K.H."/>
            <person name="Hubbard S.S."/>
            <person name="Banfield J.F."/>
        </authorList>
    </citation>
    <scope>NUCLEOTIDE SEQUENCE [LARGE SCALE GENOMIC DNA]</scope>
</reference>
<keyword evidence="1" id="KW-1133">Transmembrane helix</keyword>
<keyword evidence="1" id="KW-0472">Membrane</keyword>
<name>A0A1G2K943_9BACT</name>
<feature type="transmembrane region" description="Helical" evidence="1">
    <location>
        <begin position="40"/>
        <end position="63"/>
    </location>
</feature>
<organism evidence="2 3">
    <name type="scientific">Candidatus Sungbacteria bacterium RIFCSPHIGHO2_01_FULL_47_32</name>
    <dbReference type="NCBI Taxonomy" id="1802264"/>
    <lineage>
        <taxon>Bacteria</taxon>
        <taxon>Candidatus Sungiibacteriota</taxon>
    </lineage>
</organism>
<sequence>MELFHLIGYFSTGFLVSMVFLAFVIMASESGGGLDIIFETLYGFTILLSAIVLIVGVAIPIITLLNGAPADSMLDFLGFAKPYLSGSLGYLFGYRFGFWLMDTLENI</sequence>
<evidence type="ECO:0000313" key="3">
    <source>
        <dbReference type="Proteomes" id="UP000177152"/>
    </source>
</evidence>
<protein>
    <submittedName>
        <fullName evidence="2">Uncharacterized protein</fullName>
    </submittedName>
</protein>
<accession>A0A1G2K943</accession>
<dbReference type="EMBL" id="MHQC01000001">
    <property type="protein sequence ID" value="OGZ95984.1"/>
    <property type="molecule type" value="Genomic_DNA"/>
</dbReference>
<proteinExistence type="predicted"/>
<feature type="transmembrane region" description="Helical" evidence="1">
    <location>
        <begin position="83"/>
        <end position="101"/>
    </location>
</feature>
<comment type="caution">
    <text evidence="2">The sequence shown here is derived from an EMBL/GenBank/DDBJ whole genome shotgun (WGS) entry which is preliminary data.</text>
</comment>
<evidence type="ECO:0000313" key="2">
    <source>
        <dbReference type="EMBL" id="OGZ95984.1"/>
    </source>
</evidence>
<gene>
    <name evidence="2" type="ORF">A2633_01510</name>
</gene>
<keyword evidence="1" id="KW-0812">Transmembrane</keyword>
<dbReference type="AlphaFoldDB" id="A0A1G2K943"/>